<dbReference type="EMBL" id="BARS01041213">
    <property type="protein sequence ID" value="GAG41850.1"/>
    <property type="molecule type" value="Genomic_DNA"/>
</dbReference>
<keyword evidence="1" id="KW-0479">Metal-binding</keyword>
<dbReference type="InterPro" id="IPR018527">
    <property type="entry name" value="Rubredoxin_Fe_BS"/>
</dbReference>
<gene>
    <name evidence="3" type="ORF">S01H1_62707</name>
</gene>
<dbReference type="GO" id="GO:0046872">
    <property type="term" value="F:metal ion binding"/>
    <property type="evidence" value="ECO:0007669"/>
    <property type="project" value="UniProtKB-KW"/>
</dbReference>
<protein>
    <recommendedName>
        <fullName evidence="2">C2H2-type domain-containing protein</fullName>
    </recommendedName>
</protein>
<dbReference type="SMART" id="SM00355">
    <property type="entry name" value="ZnF_C2H2"/>
    <property type="match status" value="1"/>
</dbReference>
<proteinExistence type="predicted"/>
<dbReference type="PROSITE" id="PS50157">
    <property type="entry name" value="ZINC_FINGER_C2H2_2"/>
    <property type="match status" value="1"/>
</dbReference>
<dbReference type="InterPro" id="IPR013087">
    <property type="entry name" value="Znf_C2H2_type"/>
</dbReference>
<evidence type="ECO:0000256" key="1">
    <source>
        <dbReference type="ARBA" id="ARBA00022723"/>
    </source>
</evidence>
<dbReference type="PROSITE" id="PS00028">
    <property type="entry name" value="ZINC_FINGER_C2H2_1"/>
    <property type="match status" value="1"/>
</dbReference>
<reference evidence="3" key="1">
    <citation type="journal article" date="2014" name="Front. Microbiol.">
        <title>High frequency of phylogenetically diverse reductive dehalogenase-homologous genes in deep subseafloor sedimentary metagenomes.</title>
        <authorList>
            <person name="Kawai M."/>
            <person name="Futagami T."/>
            <person name="Toyoda A."/>
            <person name="Takaki Y."/>
            <person name="Nishi S."/>
            <person name="Hori S."/>
            <person name="Arai W."/>
            <person name="Tsubouchi T."/>
            <person name="Morono Y."/>
            <person name="Uchiyama I."/>
            <person name="Ito T."/>
            <person name="Fujiyama A."/>
            <person name="Inagaki F."/>
            <person name="Takami H."/>
        </authorList>
    </citation>
    <scope>NUCLEOTIDE SEQUENCE</scope>
    <source>
        <strain evidence="3">Expedition CK06-06</strain>
    </source>
</reference>
<dbReference type="PROSITE" id="PS00202">
    <property type="entry name" value="RUBREDOXIN"/>
    <property type="match status" value="1"/>
</dbReference>
<accession>X0XFG5</accession>
<comment type="caution">
    <text evidence="3">The sequence shown here is derived from an EMBL/GenBank/DDBJ whole genome shotgun (WGS) entry which is preliminary data.</text>
</comment>
<dbReference type="Gene3D" id="3.30.160.60">
    <property type="entry name" value="Classic Zinc Finger"/>
    <property type="match status" value="1"/>
</dbReference>
<dbReference type="InterPro" id="IPR029071">
    <property type="entry name" value="Ubiquitin-like_domsf"/>
</dbReference>
<dbReference type="AlphaFoldDB" id="X0XFG5"/>
<evidence type="ECO:0000313" key="3">
    <source>
        <dbReference type="EMBL" id="GAG41850.1"/>
    </source>
</evidence>
<name>X0XFG5_9ZZZZ</name>
<organism evidence="3">
    <name type="scientific">marine sediment metagenome</name>
    <dbReference type="NCBI Taxonomy" id="412755"/>
    <lineage>
        <taxon>unclassified sequences</taxon>
        <taxon>metagenomes</taxon>
        <taxon>ecological metagenomes</taxon>
    </lineage>
</organism>
<sequence length="236" mass="25325">MNVYITYQGKTSCVEVEPTDTVADVARKAGHSDHVLKFGERELDHFMPLSDAGVPAEATIEVYDKVVAAETCKVTGMHECTWCTKKFKSEASLTQHKKAAHPTQFRHAQGKWGQNRRDRVVAAVSCYGPNGGGGYYGGYYGGYGGGGGFVDYGGGACAAPPKVEVTEEMLVCIVVLAAKVAVEVVEDLEKKWRCPGCGRMNFWCGGPPFCCGCSGDSRFLSRTKLEAAGGAIVYVK</sequence>
<dbReference type="SUPFAM" id="SSF54236">
    <property type="entry name" value="Ubiquitin-like"/>
    <property type="match status" value="1"/>
</dbReference>
<feature type="domain" description="C2H2-type" evidence="2">
    <location>
        <begin position="78"/>
        <end position="101"/>
    </location>
</feature>
<evidence type="ECO:0000259" key="2">
    <source>
        <dbReference type="PROSITE" id="PS50157"/>
    </source>
</evidence>